<reference evidence="2 3" key="1">
    <citation type="submission" date="2015-03" db="EMBL/GenBank/DDBJ databases">
        <title>Draft genome sequences of two protease-producing strains of Arsukibacterium isolated from two cold and alkaline environments.</title>
        <authorList>
            <person name="Lylloff J.E."/>
            <person name="Skov L.B."/>
            <person name="Jepsen M."/>
            <person name="Hallin P.F."/>
            <person name="Sorensen S.J."/>
            <person name="Stougaard P."/>
            <person name="Glaring M.A."/>
        </authorList>
    </citation>
    <scope>NUCLEOTIDE SEQUENCE [LARGE SCALE GENOMIC DNA]</scope>
    <source>
        <strain evidence="2 3">GCM72</strain>
    </source>
</reference>
<name>A0A0M2VAC4_9GAMM</name>
<keyword evidence="3" id="KW-1185">Reference proteome</keyword>
<feature type="signal peptide" evidence="1">
    <location>
        <begin position="1"/>
        <end position="21"/>
    </location>
</feature>
<proteinExistence type="predicted"/>
<dbReference type="CDD" id="cd16329">
    <property type="entry name" value="LolA_like"/>
    <property type="match status" value="1"/>
</dbReference>
<dbReference type="PATRIC" id="fig|336831.14.peg.3239"/>
<gene>
    <name evidence="2" type="ORF">WG68_04620</name>
</gene>
<evidence type="ECO:0000313" key="2">
    <source>
        <dbReference type="EMBL" id="KKO46585.1"/>
    </source>
</evidence>
<organism evidence="2 3">
    <name type="scientific">Arsukibacterium ikkense</name>
    <dbReference type="NCBI Taxonomy" id="336831"/>
    <lineage>
        <taxon>Bacteria</taxon>
        <taxon>Pseudomonadati</taxon>
        <taxon>Pseudomonadota</taxon>
        <taxon>Gammaproteobacteria</taxon>
        <taxon>Chromatiales</taxon>
        <taxon>Chromatiaceae</taxon>
        <taxon>Arsukibacterium</taxon>
    </lineage>
</organism>
<comment type="caution">
    <text evidence="2">The sequence shown here is derived from an EMBL/GenBank/DDBJ whole genome shotgun (WGS) entry which is preliminary data.</text>
</comment>
<dbReference type="Proteomes" id="UP000034228">
    <property type="component" value="Unassembled WGS sequence"/>
</dbReference>
<dbReference type="OrthoDB" id="178023at2"/>
<evidence type="ECO:0000313" key="3">
    <source>
        <dbReference type="Proteomes" id="UP000034228"/>
    </source>
</evidence>
<dbReference type="AlphaFoldDB" id="A0A0M2VAC4"/>
<dbReference type="EMBL" id="LAHO01000003">
    <property type="protein sequence ID" value="KKO46585.1"/>
    <property type="molecule type" value="Genomic_DNA"/>
</dbReference>
<evidence type="ECO:0000256" key="1">
    <source>
        <dbReference type="SAM" id="SignalP"/>
    </source>
</evidence>
<sequence length="453" mass="50644">MKKLTLLSSAVALVFSCSALAKVTPEQAARLGNDLTPVGAEKAGNADGTIPAWTGGITSAPAGYTPGDHHPNPFADDAIQFTVDKSNVSEHRNFLSPGMIQLFDIYPDTFKMNVYPTRRSASYPQYFYDATKKIATEAELVQGGNGLINAAIGIPFPMPATGLEAIWNHIVRYRGVAASRNGGQAAPTANGAYTIIGFDEQIMFKYSHPDATPDALEAENILFRFKQSVTSPARLAGTALLVHETMDQVATPRQAWTYNTGQRRVRRAPNVAYDAPGTASDGLRTTDDFDMFNGSPDRYNWELKGKQEMYIAYNDYKLHSKDAKYADILMPGHINPDYVRWEKHRVWVVEATLKSGTRHVYGKRVFYIDEDSWQIHIADLYDNRGDMYRVAVAHGLNYYEVPTHWSTLEVYHDLNSRRYIAIGLDNEDRMYDFSVSLSDNDFTPAALRREGVR</sequence>
<feature type="chain" id="PRO_5005644525" description="Outer membrane lipoprotein-sorting protein" evidence="1">
    <location>
        <begin position="22"/>
        <end position="453"/>
    </location>
</feature>
<dbReference type="Gene3D" id="2.50.20.10">
    <property type="entry name" value="Lipoprotein localisation LolA/LolB/LppX"/>
    <property type="match status" value="1"/>
</dbReference>
<evidence type="ECO:0008006" key="4">
    <source>
        <dbReference type="Google" id="ProtNLM"/>
    </source>
</evidence>
<dbReference type="Pfam" id="PF07044">
    <property type="entry name" value="DUF1329"/>
    <property type="match status" value="1"/>
</dbReference>
<protein>
    <recommendedName>
        <fullName evidence="4">Outer membrane lipoprotein-sorting protein</fullName>
    </recommendedName>
</protein>
<keyword evidence="1" id="KW-0732">Signal</keyword>
<dbReference type="RefSeq" id="WP_046556474.1">
    <property type="nucleotide sequence ID" value="NZ_LAHO01000003.1"/>
</dbReference>
<accession>A0A0M2VAC4</accession>
<dbReference type="PROSITE" id="PS51257">
    <property type="entry name" value="PROKAR_LIPOPROTEIN"/>
    <property type="match status" value="1"/>
</dbReference>
<dbReference type="STRING" id="336831.WG68_04620"/>
<dbReference type="InterPro" id="IPR010752">
    <property type="entry name" value="DUF1329"/>
</dbReference>